<dbReference type="CDD" id="cd00102">
    <property type="entry name" value="IPT"/>
    <property type="match status" value="1"/>
</dbReference>
<feature type="non-terminal residue" evidence="3">
    <location>
        <position position="1505"/>
    </location>
</feature>
<dbReference type="Pfam" id="PF01833">
    <property type="entry name" value="TIG"/>
    <property type="match status" value="1"/>
</dbReference>
<evidence type="ECO:0000313" key="3">
    <source>
        <dbReference type="EMBL" id="CAE8736077.1"/>
    </source>
</evidence>
<organism evidence="3 4">
    <name type="scientific">Polarella glacialis</name>
    <name type="common">Dinoflagellate</name>
    <dbReference type="NCBI Taxonomy" id="89957"/>
    <lineage>
        <taxon>Eukaryota</taxon>
        <taxon>Sar</taxon>
        <taxon>Alveolata</taxon>
        <taxon>Dinophyceae</taxon>
        <taxon>Suessiales</taxon>
        <taxon>Suessiaceae</taxon>
        <taxon>Polarella</taxon>
    </lineage>
</organism>
<dbReference type="SUPFAM" id="SSF81296">
    <property type="entry name" value="E set domains"/>
    <property type="match status" value="1"/>
</dbReference>
<dbReference type="Proteomes" id="UP000626109">
    <property type="component" value="Unassembled WGS sequence"/>
</dbReference>
<comment type="caution">
    <text evidence="3">The sequence shown here is derived from an EMBL/GenBank/DDBJ whole genome shotgun (WGS) entry which is preliminary data.</text>
</comment>
<dbReference type="InterPro" id="IPR013783">
    <property type="entry name" value="Ig-like_fold"/>
</dbReference>
<dbReference type="InterPro" id="IPR014756">
    <property type="entry name" value="Ig_E-set"/>
</dbReference>
<dbReference type="SMART" id="SM00429">
    <property type="entry name" value="IPT"/>
    <property type="match status" value="1"/>
</dbReference>
<sequence>AFPLRLLPLLGISFVQPDSGPVIGGTLITVTGNGFTQQGRLSCAFDDSLYMDARFVNSTTIYCTTPAFHSPGIASLRVVSWAHELSATSVNFTFIPRWTFELQKESTCFSGEDGDSVVLSASEANFNEWSPYVYRSLCLFTAPGPPMRVIDMEATVYAWNSTMRILCPCPSLPTPFGSIGGTINVSISLDGKNTIMDVIGGPVKVLKRPQVTFSEPTIWTVGRPLVLDIKGTDFPESSEVGMACLLFDDDSAGFDFVTQGVRQDSLWQGLLEDSCPHRPDVVGLSEWKDPRSTDPCDYIGSDASQTWPGSIAMVSAERISSSKLRCSIPELDMTRRGSMLASRSLRVYLAAKNSTVYSTQVAELPTLRLLPVPQIYGASPEAVPIVESEDTSTIGEALLLRVHGEPYFLSEAIRSRRKRCRLSWNERGLKDRIVKALIISDSEVACKVEQWDLWSNYRGYLSVTLDGQTWSNLLPVDFLMQVNLEDTVPSTVPPFSRISFNLTAIPDSLKHLEALRRSSTAWCDFGLPSAAPPTPARLVLPGRLAEDSLAMEGVKKGGNREALYTQDPGFVTWICHSPEGGFPPGAELSLSLVMSPNETAQPPLSKMPIKVMVLPSLDASQAVTPVVLAGTGDNFTAEIRLAGPVPSNLSTLCRVEDCHDVVFAAGETATSSGYVISEADGRLLCPLPKVTSVRAGLRGRAECSLRVSLDGGLHWSHPPVALAMLATPTLFDALPVRVSPDMFCERCTVVDLIGSHFNYDVGVSGNTFPRCWLGPHEGAVIASEHNVTTCSFHGGPVRVQPRRPSSTAVALGSGLFGVSISGPSVQQPGDPEPQVAVEVADPPVVEYLWPPAVYQEQDRKVYVYGASFPREPTSVCIFTATTTGPGRERRLVPGLNINTSLVICPLPELLGGVYQLNLRFDGSGVLARPHSAALPTLEVLHPLGISGFQPTQATVVLDGVSAPAAEVAANLLAFDSEALRCSARPVFVSDVAPARVIRCAAEHLVTCTSPVLPEALAKASQAEYSARLHMSSNSGRSFFTMVPFNAIGSVTGASCCDAECRTNADPLTKSLTEGGDAVMRRVRERRVSAVCNVVHQSGDVTLLNSLFRVARFIFNRAPDTPQKKRKGFGKPSDVETLQVYDHEPQVVRQFGDYIQAHLKTARGYDENRVKLLLPSGSHDLISVMSDRNAIISTFDGSFPKLDDLISQQYSAIIVVLWPSVPPDASCWSLSQFEQSQASTPQVDGPYANVSFVRGLPTRIDVDLGSISTLLAGLTSPAAQSNADARWSQQWPTHCNGHLAALRRAKEEADRQDQKQRNVQQLREQVEEVMVFLDKERLISVFQRGRAQKVTLPADEEQSFSQTLDTLIGRAEAPLTDILTCQTAALSAVQSSLQGLLCSSALPGRNVWRVTAESYLAALEALDAIAAAEEAPHREFEALVATAETAVDRFEKSIQAASTTTNNNSNNDKSKGDAKLPGGLRPCLHVRAGLDACRAVLPQKRADAWF</sequence>
<reference evidence="3" key="1">
    <citation type="submission" date="2021-02" db="EMBL/GenBank/DDBJ databases">
        <authorList>
            <person name="Dougan E. K."/>
            <person name="Rhodes N."/>
            <person name="Thang M."/>
            <person name="Chan C."/>
        </authorList>
    </citation>
    <scope>NUCLEOTIDE SEQUENCE</scope>
</reference>
<evidence type="ECO:0000259" key="2">
    <source>
        <dbReference type="SMART" id="SM00429"/>
    </source>
</evidence>
<dbReference type="Gene3D" id="2.60.40.10">
    <property type="entry name" value="Immunoglobulins"/>
    <property type="match status" value="1"/>
</dbReference>
<evidence type="ECO:0000313" key="4">
    <source>
        <dbReference type="Proteomes" id="UP000626109"/>
    </source>
</evidence>
<feature type="chain" id="PRO_5032994360" description="IPT/TIG domain-containing protein" evidence="1">
    <location>
        <begin position="18"/>
        <end position="1505"/>
    </location>
</feature>
<dbReference type="EMBL" id="CAJNNW010036615">
    <property type="protein sequence ID" value="CAE8736077.1"/>
    <property type="molecule type" value="Genomic_DNA"/>
</dbReference>
<feature type="domain" description="IPT/TIG" evidence="2">
    <location>
        <begin position="9"/>
        <end position="103"/>
    </location>
</feature>
<name>A0A813LMH5_POLGL</name>
<accession>A0A813LMH5</accession>
<dbReference type="InterPro" id="IPR002909">
    <property type="entry name" value="IPT_dom"/>
</dbReference>
<proteinExistence type="predicted"/>
<evidence type="ECO:0000256" key="1">
    <source>
        <dbReference type="SAM" id="SignalP"/>
    </source>
</evidence>
<keyword evidence="1" id="KW-0732">Signal</keyword>
<gene>
    <name evidence="3" type="ORF">PGLA2088_LOCUS48162</name>
</gene>
<feature type="signal peptide" evidence="1">
    <location>
        <begin position="1"/>
        <end position="17"/>
    </location>
</feature>
<protein>
    <recommendedName>
        <fullName evidence="2">IPT/TIG domain-containing protein</fullName>
    </recommendedName>
</protein>